<dbReference type="SUPFAM" id="SSF50978">
    <property type="entry name" value="WD40 repeat-like"/>
    <property type="match status" value="1"/>
</dbReference>
<protein>
    <submittedName>
        <fullName evidence="12">Epoxide hydrolase, soluble (SEH)</fullName>
    </submittedName>
</protein>
<dbReference type="PROSITE" id="PS50294">
    <property type="entry name" value="WD_REPEATS_REGION"/>
    <property type="match status" value="2"/>
</dbReference>
<dbReference type="OrthoDB" id="5566198at2759"/>
<evidence type="ECO:0000256" key="6">
    <source>
        <dbReference type="ARBA" id="ARBA00022816"/>
    </source>
</evidence>
<dbReference type="InterPro" id="IPR001680">
    <property type="entry name" value="WD40_rpt"/>
</dbReference>
<proteinExistence type="inferred from homology"/>
<feature type="compositionally biased region" description="Basic residues" evidence="11">
    <location>
        <begin position="377"/>
        <end position="388"/>
    </location>
</feature>
<evidence type="ECO:0000256" key="3">
    <source>
        <dbReference type="ARBA" id="ARBA00022448"/>
    </source>
</evidence>
<keyword evidence="7" id="KW-0653">Protein transport</keyword>
<keyword evidence="12" id="KW-0378">Hydrolase</keyword>
<comment type="subcellular location">
    <subcellularLocation>
        <location evidence="1">Nucleus</location>
        <location evidence="1">Nuclear pore complex</location>
    </subcellularLocation>
</comment>
<gene>
    <name evidence="12" type="primary">SEH1</name>
    <name evidence="12" type="ORF">LPJ61_001063</name>
</gene>
<dbReference type="PROSITE" id="PS50082">
    <property type="entry name" value="WD_REPEATS_2"/>
    <property type="match status" value="2"/>
</dbReference>
<comment type="caution">
    <text evidence="12">The sequence shown here is derived from an EMBL/GenBank/DDBJ whole genome shotgun (WGS) entry which is preliminary data.</text>
</comment>
<dbReference type="GO" id="GO:0005198">
    <property type="term" value="F:structural molecule activity"/>
    <property type="evidence" value="ECO:0007669"/>
    <property type="project" value="InterPro"/>
</dbReference>
<evidence type="ECO:0000256" key="11">
    <source>
        <dbReference type="SAM" id="MobiDB-lite"/>
    </source>
</evidence>
<keyword evidence="13" id="KW-1185">Reference proteome</keyword>
<feature type="compositionally biased region" description="Acidic residues" evidence="11">
    <location>
        <begin position="286"/>
        <end position="330"/>
    </location>
</feature>
<dbReference type="GO" id="GO:0031080">
    <property type="term" value="C:nuclear pore outer ring"/>
    <property type="evidence" value="ECO:0007669"/>
    <property type="project" value="TreeGrafter"/>
</dbReference>
<name>A0A9W7YAQ0_9FUNG</name>
<feature type="compositionally biased region" description="Polar residues" evidence="11">
    <location>
        <begin position="356"/>
        <end position="366"/>
    </location>
</feature>
<keyword evidence="8" id="KW-0811">Translocation</keyword>
<dbReference type="InterPro" id="IPR036322">
    <property type="entry name" value="WD40_repeat_dom_sf"/>
</dbReference>
<keyword evidence="5" id="KW-0677">Repeat</keyword>
<keyword evidence="9" id="KW-0539">Nucleus</keyword>
<sequence length="462" mass="50371">MEQVQSIPVNHEDFIHDIAYNFYGTRLATCSSDKCIKIWDWNKQSGLWILNESIQAHDSSVVRLSWAHPEFGQVLASCSLDRTVRIWAEQETSMPNSGSRWRALTTFPDSTAAVHSVAFAPEYTGLSVAAASSDGKVRLYSPAEPVHLDGWSLNHQIEFVPGGATDTDGPLCVSWCKARFSSPRMLVVGGSKHNRIKIFQLVSTGFLEMADVDQYDSNVLDVDWAPSMGRSYHLIATATADGRIRIYKFWSDPSLAETHLADSLFVREGDDLEDGDAGLDPALLGDDNEDGLSADDDDDDEDDEDDEDDDDDDEDEDDEDDDDENDDDGGSGDGADASGGDSRDGIEDDGADSEPNRSVASGTQSVGGDVSRGGAGRSKRSRNHRRAQVGRSDAMAMAPWSELVAELSVQPSVPIRRVRWNGAGTLLTSSSDDGVLRTWKATVKGTWREIMAIATEKRAAEL</sequence>
<evidence type="ECO:0000256" key="4">
    <source>
        <dbReference type="ARBA" id="ARBA00022574"/>
    </source>
</evidence>
<dbReference type="EMBL" id="JANBOI010000073">
    <property type="protein sequence ID" value="KAJ1734464.1"/>
    <property type="molecule type" value="Genomic_DNA"/>
</dbReference>
<dbReference type="InterPro" id="IPR015943">
    <property type="entry name" value="WD40/YVTN_repeat-like_dom_sf"/>
</dbReference>
<evidence type="ECO:0000256" key="2">
    <source>
        <dbReference type="ARBA" id="ARBA00010102"/>
    </source>
</evidence>
<accession>A0A9W7YAQ0</accession>
<keyword evidence="4 10" id="KW-0853">WD repeat</keyword>
<evidence type="ECO:0000256" key="9">
    <source>
        <dbReference type="ARBA" id="ARBA00023242"/>
    </source>
</evidence>
<dbReference type="GO" id="GO:0034198">
    <property type="term" value="P:cellular response to amino acid starvation"/>
    <property type="evidence" value="ECO:0007669"/>
    <property type="project" value="TreeGrafter"/>
</dbReference>
<evidence type="ECO:0000313" key="13">
    <source>
        <dbReference type="Proteomes" id="UP001143981"/>
    </source>
</evidence>
<dbReference type="AlphaFoldDB" id="A0A9W7YAQ0"/>
<dbReference type="GO" id="GO:1904263">
    <property type="term" value="P:positive regulation of TORC1 signaling"/>
    <property type="evidence" value="ECO:0007669"/>
    <property type="project" value="TreeGrafter"/>
</dbReference>
<dbReference type="InterPro" id="IPR037363">
    <property type="entry name" value="Sec13/Seh1_fam"/>
</dbReference>
<keyword evidence="3" id="KW-0813">Transport</keyword>
<keyword evidence="8" id="KW-0906">Nuclear pore complex</keyword>
<evidence type="ECO:0000256" key="8">
    <source>
        <dbReference type="ARBA" id="ARBA00023132"/>
    </source>
</evidence>
<dbReference type="PANTHER" id="PTHR11024:SF3">
    <property type="entry name" value="NUCLEOPORIN SEH1"/>
    <property type="match status" value="1"/>
</dbReference>
<reference evidence="12" key="1">
    <citation type="submission" date="2022-07" db="EMBL/GenBank/DDBJ databases">
        <title>Phylogenomic reconstructions and comparative analyses of Kickxellomycotina fungi.</title>
        <authorList>
            <person name="Reynolds N.K."/>
            <person name="Stajich J.E."/>
            <person name="Barry K."/>
            <person name="Grigoriev I.V."/>
            <person name="Crous P."/>
            <person name="Smith M.E."/>
        </authorList>
    </citation>
    <scope>NUCLEOTIDE SEQUENCE</scope>
    <source>
        <strain evidence="12">BCRC 34381</strain>
    </source>
</reference>
<dbReference type="Pfam" id="PF00400">
    <property type="entry name" value="WD40"/>
    <property type="match status" value="4"/>
</dbReference>
<dbReference type="GO" id="GO:0035859">
    <property type="term" value="C:Seh1-associated complex"/>
    <property type="evidence" value="ECO:0007669"/>
    <property type="project" value="TreeGrafter"/>
</dbReference>
<dbReference type="GO" id="GO:0016787">
    <property type="term" value="F:hydrolase activity"/>
    <property type="evidence" value="ECO:0007669"/>
    <property type="project" value="UniProtKB-KW"/>
</dbReference>
<evidence type="ECO:0000256" key="5">
    <source>
        <dbReference type="ARBA" id="ARBA00022737"/>
    </source>
</evidence>
<evidence type="ECO:0000256" key="1">
    <source>
        <dbReference type="ARBA" id="ARBA00004567"/>
    </source>
</evidence>
<feature type="repeat" description="WD" evidence="10">
    <location>
        <begin position="8"/>
        <end position="40"/>
    </location>
</feature>
<dbReference type="GO" id="GO:0051028">
    <property type="term" value="P:mRNA transport"/>
    <property type="evidence" value="ECO:0007669"/>
    <property type="project" value="UniProtKB-KW"/>
</dbReference>
<dbReference type="Gene3D" id="2.130.10.10">
    <property type="entry name" value="YVTN repeat-like/Quinoprotein amine dehydrogenase"/>
    <property type="match status" value="1"/>
</dbReference>
<keyword evidence="6" id="KW-0509">mRNA transport</keyword>
<dbReference type="PANTHER" id="PTHR11024">
    <property type="entry name" value="NUCLEAR PORE COMPLEX PROTEIN SEC13 / SEH1 FAMILY MEMBER"/>
    <property type="match status" value="1"/>
</dbReference>
<dbReference type="Proteomes" id="UP001143981">
    <property type="component" value="Unassembled WGS sequence"/>
</dbReference>
<organism evidence="12 13">
    <name type="scientific">Coemansia biformis</name>
    <dbReference type="NCBI Taxonomy" id="1286918"/>
    <lineage>
        <taxon>Eukaryota</taxon>
        <taxon>Fungi</taxon>
        <taxon>Fungi incertae sedis</taxon>
        <taxon>Zoopagomycota</taxon>
        <taxon>Kickxellomycotina</taxon>
        <taxon>Kickxellomycetes</taxon>
        <taxon>Kickxellales</taxon>
        <taxon>Kickxellaceae</taxon>
        <taxon>Coemansia</taxon>
    </lineage>
</organism>
<evidence type="ECO:0000256" key="10">
    <source>
        <dbReference type="PROSITE-ProRule" id="PRU00221"/>
    </source>
</evidence>
<dbReference type="GO" id="GO:0015031">
    <property type="term" value="P:protein transport"/>
    <property type="evidence" value="ECO:0007669"/>
    <property type="project" value="UniProtKB-KW"/>
</dbReference>
<feature type="repeat" description="WD" evidence="10">
    <location>
        <begin position="54"/>
        <end position="87"/>
    </location>
</feature>
<comment type="similarity">
    <text evidence="2">Belongs to the WD repeat SEC13 family.</text>
</comment>
<dbReference type="SMART" id="SM00320">
    <property type="entry name" value="WD40"/>
    <property type="match status" value="5"/>
</dbReference>
<evidence type="ECO:0000256" key="7">
    <source>
        <dbReference type="ARBA" id="ARBA00022927"/>
    </source>
</evidence>
<evidence type="ECO:0000313" key="12">
    <source>
        <dbReference type="EMBL" id="KAJ1734464.1"/>
    </source>
</evidence>
<feature type="region of interest" description="Disordered" evidence="11">
    <location>
        <begin position="272"/>
        <end position="392"/>
    </location>
</feature>